<comment type="subunit">
    <text evidence="2">Homodimer.</text>
</comment>
<dbReference type="InterPro" id="IPR006204">
    <property type="entry name" value="GHMP_kinase_N_dom"/>
</dbReference>
<dbReference type="Proteomes" id="UP000066737">
    <property type="component" value="Chromosome I"/>
</dbReference>
<accession>A0A0U5CZZ4</accession>
<evidence type="ECO:0000256" key="1">
    <source>
        <dbReference type="ARBA" id="ARBA00022679"/>
    </source>
</evidence>
<sequence length="328" mass="33487">MSARVESGGRLHFGFLNLSLSHDRLYGSLGVALDDPRVVVEAEPAERVRCDHERARDHAARACEVLDVAGAAVTVREELPPHVGLGSGTQLALAVLEAVARTHGRDAAVRDLAPELGRGGRSGVGVAAFESGGFVLDAGHPTGLFTTAAPPRGAWTVPPVAARHEVPDDWRFLLVVPDAEPGKAGGEEDASMRSAVEAADPGLADRISGVVTRRVLPALASGDVAAFGAAVAEVGRLNGAWYADEQGGVYRPPVGCIVDALDGSPAVSGAGQSSWGPAVYGVTDEGRAEDALAAGREALDAAGVGGDVRVVAPRNEGARVSETGQGKA</sequence>
<name>A0A0U5CZZ4_9EURY</name>
<evidence type="ECO:0000313" key="5">
    <source>
        <dbReference type="Proteomes" id="UP000066737"/>
    </source>
</evidence>
<gene>
    <name evidence="4" type="ORF">HHUB_3126</name>
</gene>
<dbReference type="STRING" id="1407499.HHUB_3126"/>
<organism evidence="4 5">
    <name type="scientific">Halobacterium hubeiense</name>
    <dbReference type="NCBI Taxonomy" id="1407499"/>
    <lineage>
        <taxon>Archaea</taxon>
        <taxon>Methanobacteriati</taxon>
        <taxon>Methanobacteriota</taxon>
        <taxon>Stenosarchaea group</taxon>
        <taxon>Halobacteria</taxon>
        <taxon>Halobacteriales</taxon>
        <taxon>Halobacteriaceae</taxon>
        <taxon>Halobacterium</taxon>
    </lineage>
</organism>
<comment type="catalytic activity">
    <reaction evidence="2">
        <text>5-phospho-alpha-D-ribose 1-diphosphate + 4-hydroxybenzoate + H(+) = 4-(beta-D-ribofuranosyl)phenol 5'-phosphate + CO2 + diphosphate</text>
        <dbReference type="Rhea" id="RHEA:48556"/>
        <dbReference type="ChEBI" id="CHEBI:15378"/>
        <dbReference type="ChEBI" id="CHEBI:16526"/>
        <dbReference type="ChEBI" id="CHEBI:17879"/>
        <dbReference type="ChEBI" id="CHEBI:33019"/>
        <dbReference type="ChEBI" id="CHEBI:58017"/>
        <dbReference type="ChEBI" id="CHEBI:82767"/>
        <dbReference type="EC" id="2.4.2.54"/>
    </reaction>
</comment>
<evidence type="ECO:0000256" key="2">
    <source>
        <dbReference type="PIRNR" id="PIRNR004884"/>
    </source>
</evidence>
<evidence type="ECO:0000259" key="3">
    <source>
        <dbReference type="Pfam" id="PF00288"/>
    </source>
</evidence>
<dbReference type="Pfam" id="PF00288">
    <property type="entry name" value="GHMP_kinases_N"/>
    <property type="match status" value="1"/>
</dbReference>
<dbReference type="PANTHER" id="PTHR20861:SF6">
    <property type="entry name" value="BETA-RIBOFURANOSYLPHENOL 5'-PHOSPHATE SYNTHASE"/>
    <property type="match status" value="1"/>
</dbReference>
<dbReference type="SUPFAM" id="SSF54211">
    <property type="entry name" value="Ribosomal protein S5 domain 2-like"/>
    <property type="match status" value="1"/>
</dbReference>
<keyword evidence="4" id="KW-0418">Kinase</keyword>
<dbReference type="InterPro" id="IPR004422">
    <property type="entry name" value="RFAP_synthase"/>
</dbReference>
<dbReference type="AlphaFoldDB" id="A0A0U5CZZ4"/>
<dbReference type="PANTHER" id="PTHR20861">
    <property type="entry name" value="HOMOSERINE/4-DIPHOSPHOCYTIDYL-2-C-METHYL-D-ERYTHRITOL KINASE"/>
    <property type="match status" value="1"/>
</dbReference>
<comment type="similarity">
    <text evidence="2">Belongs to the beta-RFA-P synthase family.</text>
</comment>
<dbReference type="EC" id="2.4.2.54" evidence="2"/>
<dbReference type="RefSeq" id="WP_059057500.1">
    <property type="nucleotide sequence ID" value="NZ_CEML01000001.1"/>
</dbReference>
<keyword evidence="5" id="KW-1185">Reference proteome</keyword>
<comment type="pathway">
    <text evidence="2">Cofactor biosynthesis; 5,6,7,8-tetrahydromethanopterin biosynthesis.</text>
</comment>
<dbReference type="GO" id="GO:0005524">
    <property type="term" value="F:ATP binding"/>
    <property type="evidence" value="ECO:0007669"/>
    <property type="project" value="UniProtKB-UniRule"/>
</dbReference>
<keyword evidence="2" id="KW-0328">Glycosyltransferase</keyword>
<dbReference type="Gene3D" id="3.30.230.10">
    <property type="match status" value="1"/>
</dbReference>
<evidence type="ECO:0000313" key="4">
    <source>
        <dbReference type="EMBL" id="CQH60054.1"/>
    </source>
</evidence>
<dbReference type="GO" id="GO:0043793">
    <property type="term" value="F:beta-ribofuranosylaminobenzene 5'-phosphate synthase activity"/>
    <property type="evidence" value="ECO:0007669"/>
    <property type="project" value="UniProtKB-EC"/>
</dbReference>
<dbReference type="OrthoDB" id="85156at2157"/>
<dbReference type="GO" id="GO:0016301">
    <property type="term" value="F:kinase activity"/>
    <property type="evidence" value="ECO:0007669"/>
    <property type="project" value="UniProtKB-KW"/>
</dbReference>
<dbReference type="PIRSF" id="PIRSF004884">
    <property type="entry name" value="Sugar_kin_arch"/>
    <property type="match status" value="1"/>
</dbReference>
<reference evidence="5" key="1">
    <citation type="journal article" date="2016" name="Environ. Microbiol.">
        <title>The complete genome of a viable archaeum isolated from 123-million-year-old rock salt.</title>
        <authorList>
            <person name="Jaakkola S.T."/>
            <person name="Pfeiffer F."/>
            <person name="Ravantti J.J."/>
            <person name="Guo Q."/>
            <person name="Liu Y."/>
            <person name="Chen X."/>
            <person name="Ma H."/>
            <person name="Yang C."/>
            <person name="Oksanen H.M."/>
            <person name="Bamford D.H."/>
        </authorList>
    </citation>
    <scope>NUCLEOTIDE SEQUENCE</scope>
    <source>
        <strain evidence="5">JI20-1</strain>
    </source>
</reference>
<dbReference type="UniPathway" id="UPA00065"/>
<protein>
    <recommendedName>
        <fullName evidence="2">Beta-ribofuranosylaminobenzene 5'-phosphate synthase</fullName>
        <shortName evidence="2">Beta-RFA-P synthase</shortName>
        <ecNumber evidence="2">2.4.2.54</ecNumber>
    </recommendedName>
</protein>
<dbReference type="GeneID" id="26659741"/>
<dbReference type="EMBL" id="LN831302">
    <property type="protein sequence ID" value="CQH60054.1"/>
    <property type="molecule type" value="Genomic_DNA"/>
</dbReference>
<proteinExistence type="inferred from homology"/>
<dbReference type="KEGG" id="hhb:Hhub_3126"/>
<dbReference type="NCBIfam" id="TIGR00144">
    <property type="entry name" value="beta_RFAP_syn"/>
    <property type="match status" value="1"/>
</dbReference>
<keyword evidence="1 2" id="KW-0808">Transferase</keyword>
<comment type="function">
    <text evidence="2">Catalyzes the condensation of 4-aminobenzoate (pABA) with 5-phospho-alpha-D-ribose 1-diphosphate (PRPP) to produce beta-ribofuranosylaminobenzene 5'-phosphate (beta-RFA-P).</text>
</comment>
<dbReference type="InterPro" id="IPR020568">
    <property type="entry name" value="Ribosomal_Su5_D2-typ_SF"/>
</dbReference>
<feature type="domain" description="GHMP kinase N-terminal" evidence="3">
    <location>
        <begin position="64"/>
        <end position="133"/>
    </location>
</feature>
<dbReference type="InterPro" id="IPR014721">
    <property type="entry name" value="Ribsml_uS5_D2-typ_fold_subgr"/>
</dbReference>